<feature type="compositionally biased region" description="Acidic residues" evidence="1">
    <location>
        <begin position="32"/>
        <end position="42"/>
    </location>
</feature>
<dbReference type="AlphaFoldDB" id="A0A834FEN5"/>
<evidence type="ECO:0000313" key="3">
    <source>
        <dbReference type="Proteomes" id="UP000646548"/>
    </source>
</evidence>
<dbReference type="Proteomes" id="UP000646548">
    <property type="component" value="Unassembled WGS sequence"/>
</dbReference>
<dbReference type="EMBL" id="WKFB01000196">
    <property type="protein sequence ID" value="KAF6732226.1"/>
    <property type="molecule type" value="Genomic_DNA"/>
</dbReference>
<reference evidence="2" key="1">
    <citation type="journal article" name="BMC Genomics">
        <title>Long-read sequencing and de novo genome assembly of marine medaka (Oryzias melastigma).</title>
        <authorList>
            <person name="Liang P."/>
            <person name="Saqib H.S.A."/>
            <person name="Ni X."/>
            <person name="Shen Y."/>
        </authorList>
    </citation>
    <scope>NUCLEOTIDE SEQUENCE</scope>
    <source>
        <strain evidence="2">Bigg-433</strain>
    </source>
</reference>
<name>A0A834FEN5_ORYME</name>
<evidence type="ECO:0000256" key="1">
    <source>
        <dbReference type="SAM" id="MobiDB-lite"/>
    </source>
</evidence>
<sequence length="101" mass="10833">MAGKKLQPSAAPLGSAQLRSVKPQIIHSLSYETEEEGEAEGGGDDRKMWSSTRTPAWTNCHFSILSAARHSPHSSATENFSPLFSLRSSSVSPEKSGSRAC</sequence>
<proteinExistence type="predicted"/>
<evidence type="ECO:0000313" key="2">
    <source>
        <dbReference type="EMBL" id="KAF6732226.1"/>
    </source>
</evidence>
<gene>
    <name evidence="2" type="ORF">FQA47_004234</name>
</gene>
<accession>A0A834FEN5</accession>
<comment type="caution">
    <text evidence="2">The sequence shown here is derived from an EMBL/GenBank/DDBJ whole genome shotgun (WGS) entry which is preliminary data.</text>
</comment>
<feature type="region of interest" description="Disordered" evidence="1">
    <location>
        <begin position="71"/>
        <end position="101"/>
    </location>
</feature>
<feature type="region of interest" description="Disordered" evidence="1">
    <location>
        <begin position="30"/>
        <end position="50"/>
    </location>
</feature>
<organism evidence="2 3">
    <name type="scientific">Oryzias melastigma</name>
    <name type="common">Marine medaka</name>
    <dbReference type="NCBI Taxonomy" id="30732"/>
    <lineage>
        <taxon>Eukaryota</taxon>
        <taxon>Metazoa</taxon>
        <taxon>Chordata</taxon>
        <taxon>Craniata</taxon>
        <taxon>Vertebrata</taxon>
        <taxon>Euteleostomi</taxon>
        <taxon>Actinopterygii</taxon>
        <taxon>Neopterygii</taxon>
        <taxon>Teleostei</taxon>
        <taxon>Neoteleostei</taxon>
        <taxon>Acanthomorphata</taxon>
        <taxon>Ovalentaria</taxon>
        <taxon>Atherinomorphae</taxon>
        <taxon>Beloniformes</taxon>
        <taxon>Adrianichthyidae</taxon>
        <taxon>Oryziinae</taxon>
        <taxon>Oryzias</taxon>
    </lineage>
</organism>
<feature type="compositionally biased region" description="Low complexity" evidence="1">
    <location>
        <begin position="80"/>
        <end position="93"/>
    </location>
</feature>
<protein>
    <submittedName>
        <fullName evidence="2">Uncharacterized protein</fullName>
    </submittedName>
</protein>